<evidence type="ECO:0000256" key="6">
    <source>
        <dbReference type="ARBA" id="ARBA00022679"/>
    </source>
</evidence>
<evidence type="ECO:0000256" key="15">
    <source>
        <dbReference type="ARBA" id="ARBA00047979"/>
    </source>
</evidence>
<dbReference type="UniPathway" id="UPA00378"/>
<dbReference type="EC" id="2.4.1.135" evidence="5 19"/>
<evidence type="ECO:0000256" key="4">
    <source>
        <dbReference type="ARBA" id="ARBA00007706"/>
    </source>
</evidence>
<gene>
    <name evidence="20" type="primary">GlcAT-I</name>
    <name evidence="20" type="ORF">Anas_02888</name>
</gene>
<feature type="binding site" evidence="17">
    <location>
        <position position="224"/>
    </location>
    <ligand>
        <name>Mn(2+)</name>
        <dbReference type="ChEBI" id="CHEBI:29035"/>
    </ligand>
</feature>
<comment type="similarity">
    <text evidence="4 19">Belongs to the glycosyltransferase 43 family.</text>
</comment>
<evidence type="ECO:0000256" key="1">
    <source>
        <dbReference type="ARBA" id="ARBA00001936"/>
    </source>
</evidence>
<dbReference type="SUPFAM" id="SSF53448">
    <property type="entry name" value="Nucleotide-diphospho-sugar transferases"/>
    <property type="match status" value="1"/>
</dbReference>
<dbReference type="Proteomes" id="UP000326759">
    <property type="component" value="Unassembled WGS sequence"/>
</dbReference>
<organism evidence="20 21">
    <name type="scientific">Armadillidium nasatum</name>
    <dbReference type="NCBI Taxonomy" id="96803"/>
    <lineage>
        <taxon>Eukaryota</taxon>
        <taxon>Metazoa</taxon>
        <taxon>Ecdysozoa</taxon>
        <taxon>Arthropoda</taxon>
        <taxon>Crustacea</taxon>
        <taxon>Multicrustacea</taxon>
        <taxon>Malacostraca</taxon>
        <taxon>Eumalacostraca</taxon>
        <taxon>Peracarida</taxon>
        <taxon>Isopoda</taxon>
        <taxon>Oniscidea</taxon>
        <taxon>Crinocheta</taxon>
        <taxon>Armadillidiidae</taxon>
        <taxon>Armadillidium</taxon>
    </lineage>
</organism>
<dbReference type="OrthoDB" id="675023at2759"/>
<dbReference type="GO" id="GO:0005975">
    <property type="term" value="P:carbohydrate metabolic process"/>
    <property type="evidence" value="ECO:0007669"/>
    <property type="project" value="TreeGrafter"/>
</dbReference>
<reference evidence="20 21" key="1">
    <citation type="journal article" date="2019" name="PLoS Biol.">
        <title>Sex chromosomes control vertical transmission of feminizing Wolbachia symbionts in an isopod.</title>
        <authorList>
            <person name="Becking T."/>
            <person name="Chebbi M.A."/>
            <person name="Giraud I."/>
            <person name="Moumen B."/>
            <person name="Laverre T."/>
            <person name="Caubet Y."/>
            <person name="Peccoud J."/>
            <person name="Gilbert C."/>
            <person name="Cordaux R."/>
        </authorList>
    </citation>
    <scope>NUCLEOTIDE SEQUENCE [LARGE SCALE GENOMIC DNA]</scope>
    <source>
        <strain evidence="20">ANa2</strain>
        <tissue evidence="20">Whole body excluding digestive tract and cuticle</tissue>
    </source>
</reference>
<dbReference type="Gene3D" id="3.90.550.10">
    <property type="entry name" value="Spore Coat Polysaccharide Biosynthesis Protein SpsA, Chain A"/>
    <property type="match status" value="1"/>
</dbReference>
<feature type="transmembrane region" description="Helical" evidence="19">
    <location>
        <begin position="38"/>
        <end position="58"/>
    </location>
</feature>
<evidence type="ECO:0000256" key="7">
    <source>
        <dbReference type="ARBA" id="ARBA00022692"/>
    </source>
</evidence>
<dbReference type="GO" id="GO:0000139">
    <property type="term" value="C:Golgi membrane"/>
    <property type="evidence" value="ECO:0007669"/>
    <property type="project" value="UniProtKB-SubCell"/>
</dbReference>
<evidence type="ECO:0000256" key="16">
    <source>
        <dbReference type="PIRSR" id="PIRSR605027-1"/>
    </source>
</evidence>
<keyword evidence="13" id="KW-0325">Glycoprotein</keyword>
<dbReference type="PANTHER" id="PTHR10896:SF65">
    <property type="entry name" value="GALACTOSYLGALACTOSYLXYLOSYLPROTEIN 3-BETA-GLUCURONOSYLTRANSFERASE 3"/>
    <property type="match status" value="1"/>
</dbReference>
<feature type="site" description="Interaction with galactose moiety of substrate glycoprotein" evidence="18">
    <location>
        <position position="255"/>
    </location>
</feature>
<proteinExistence type="inferred from homology"/>
<evidence type="ECO:0000256" key="2">
    <source>
        <dbReference type="ARBA" id="ARBA00004323"/>
    </source>
</evidence>
<dbReference type="Pfam" id="PF03360">
    <property type="entry name" value="Glyco_transf_43"/>
    <property type="match status" value="1"/>
</dbReference>
<keyword evidence="11 19" id="KW-0333">Golgi apparatus</keyword>
<comment type="catalytic activity">
    <reaction evidence="15 19">
        <text>3-O-(beta-D-galactosyl-(1-&gt;3)-beta-D-galactosyl-(1-&gt;4)-beta-D-xylosyl)-L-seryl-[protein] + UDP-alpha-D-glucuronate = 3-O-(beta-D-GlcA-(1-&gt;3)-beta-D-Gal-(1-&gt;3)-beta-D-Gal-(1-&gt;4)-beta-D-Xyl)-L-seryl-[protein] + UDP + H(+)</text>
        <dbReference type="Rhea" id="RHEA:24168"/>
        <dbReference type="Rhea" id="RHEA-COMP:12571"/>
        <dbReference type="Rhea" id="RHEA-COMP:12573"/>
        <dbReference type="ChEBI" id="CHEBI:15378"/>
        <dbReference type="ChEBI" id="CHEBI:58052"/>
        <dbReference type="ChEBI" id="CHEBI:58223"/>
        <dbReference type="ChEBI" id="CHEBI:132090"/>
        <dbReference type="ChEBI" id="CHEBI:132093"/>
        <dbReference type="EC" id="2.4.1.135"/>
    </reaction>
</comment>
<sequence length="364" mass="42027">MNSNITHKKRSNDNAEISCSEDPENMSFFSQGLRRRKLNLCSCSSLILIIILITIIYFSEILLFGWRRGDVFCGPNLASETKLTELKNKVNFLTSILKRFGISEKEYIDEHLPKIFVVTPTHARPVQKAELTRLKNVFLHIPALHWIIVEDANGKSELVTNFLKTSSIPHTHLFKQTPVQWKINQKDPRWIKPRGVLQRNEGISWLRENISPTEKGVVYFADDDNTYSIELFKEMRYTQKISVWPVGFVGGIMVEKPLLDEKGRVRGFNANWRPDRKFPLDMASFAVNLGLLVRSTDAFFSHRSQRGFLETDFLEKLATRDDLEPKADSCTKVFVWHTQTSDPDLNREQKLKVQGKRSNLGMEV</sequence>
<keyword evidence="8 17" id="KW-0479">Metal-binding</keyword>
<evidence type="ECO:0000256" key="11">
    <source>
        <dbReference type="ARBA" id="ARBA00023034"/>
    </source>
</evidence>
<evidence type="ECO:0000313" key="21">
    <source>
        <dbReference type="Proteomes" id="UP000326759"/>
    </source>
</evidence>
<keyword evidence="7 19" id="KW-0812">Transmembrane</keyword>
<accession>A0A5N5TM91</accession>
<evidence type="ECO:0000256" key="13">
    <source>
        <dbReference type="ARBA" id="ARBA00023180"/>
    </source>
</evidence>
<dbReference type="EMBL" id="SEYY01000426">
    <property type="protein sequence ID" value="KAB7507294.1"/>
    <property type="molecule type" value="Genomic_DNA"/>
</dbReference>
<dbReference type="InterPro" id="IPR029044">
    <property type="entry name" value="Nucleotide-diphossugar_trans"/>
</dbReference>
<comment type="subcellular location">
    <subcellularLocation>
        <location evidence="2 19">Golgi apparatus membrane</location>
        <topology evidence="2 19">Single-pass type II membrane protein</topology>
    </subcellularLocation>
</comment>
<keyword evidence="6 19" id="KW-0808">Transferase</keyword>
<feature type="active site" description="Proton donor/acceptor" evidence="16">
    <location>
        <position position="310"/>
    </location>
</feature>
<dbReference type="PANTHER" id="PTHR10896">
    <property type="entry name" value="GALACTOSYLGALACTOSYLXYLOSYLPROTEIN 3-BETA-GLUCURONOSYLTRANSFERASE BETA-1,3-GLUCURONYLTRANSFERASE"/>
    <property type="match status" value="1"/>
</dbReference>
<evidence type="ECO:0000256" key="17">
    <source>
        <dbReference type="PIRSR" id="PIRSR605027-3"/>
    </source>
</evidence>
<evidence type="ECO:0000256" key="5">
    <source>
        <dbReference type="ARBA" id="ARBA00012641"/>
    </source>
</evidence>
<evidence type="ECO:0000256" key="9">
    <source>
        <dbReference type="ARBA" id="ARBA00022968"/>
    </source>
</evidence>
<dbReference type="GO" id="GO:0046872">
    <property type="term" value="F:metal ion binding"/>
    <property type="evidence" value="ECO:0007669"/>
    <property type="project" value="UniProtKB-KW"/>
</dbReference>
<keyword evidence="21" id="KW-1185">Reference proteome</keyword>
<dbReference type="CDD" id="cd00218">
    <property type="entry name" value="GlcAT-I"/>
    <property type="match status" value="1"/>
</dbReference>
<evidence type="ECO:0000256" key="19">
    <source>
        <dbReference type="RuleBase" id="RU363127"/>
    </source>
</evidence>
<keyword evidence="10 19" id="KW-1133">Transmembrane helix</keyword>
<evidence type="ECO:0000256" key="10">
    <source>
        <dbReference type="ARBA" id="ARBA00022989"/>
    </source>
</evidence>
<dbReference type="InterPro" id="IPR005027">
    <property type="entry name" value="Glyco_trans_43"/>
</dbReference>
<comment type="pathway">
    <text evidence="3 19">Protein modification; protein glycosylation.</text>
</comment>
<keyword evidence="9 19" id="KW-0735">Signal-anchor</keyword>
<keyword evidence="14 17" id="KW-0464">Manganese</keyword>
<name>A0A5N5TM91_9CRUS</name>
<dbReference type="GO" id="GO:0050650">
    <property type="term" value="P:chondroitin sulfate proteoglycan biosynthetic process"/>
    <property type="evidence" value="ECO:0007669"/>
    <property type="project" value="TreeGrafter"/>
</dbReference>
<comment type="caution">
    <text evidence="20">The sequence shown here is derived from an EMBL/GenBank/DDBJ whole genome shotgun (WGS) entry which is preliminary data.</text>
</comment>
<protein>
    <recommendedName>
        <fullName evidence="5 19">Galactosylgalactosylxylosylprotein 3-beta-glucuronosyltransferase</fullName>
        <ecNumber evidence="5 19">2.4.1.135</ecNumber>
    </recommendedName>
</protein>
<keyword evidence="12 19" id="KW-0472">Membrane</keyword>
<comment type="cofactor">
    <cofactor evidence="1 17 19">
        <name>Mn(2+)</name>
        <dbReference type="ChEBI" id="CHEBI:29035"/>
    </cofactor>
</comment>
<evidence type="ECO:0000256" key="3">
    <source>
        <dbReference type="ARBA" id="ARBA00004922"/>
    </source>
</evidence>
<evidence type="ECO:0000256" key="14">
    <source>
        <dbReference type="ARBA" id="ARBA00023211"/>
    </source>
</evidence>
<evidence type="ECO:0000256" key="18">
    <source>
        <dbReference type="PIRSR" id="PIRSR605027-4"/>
    </source>
</evidence>
<dbReference type="AlphaFoldDB" id="A0A5N5TM91"/>
<dbReference type="GO" id="GO:0015018">
    <property type="term" value="F:galactosylgalactosylxylosylprotein 3-beta-glucuronosyltransferase activity"/>
    <property type="evidence" value="ECO:0007669"/>
    <property type="project" value="UniProtKB-UniRule"/>
</dbReference>
<dbReference type="FunFam" id="3.90.550.10:FF:000044">
    <property type="entry name" value="Galactosylgalactosylxylosylprotein 3-beta-glucuronosyltransferase"/>
    <property type="match status" value="1"/>
</dbReference>
<evidence type="ECO:0000313" key="20">
    <source>
        <dbReference type="EMBL" id="KAB7507294.1"/>
    </source>
</evidence>
<evidence type="ECO:0000256" key="8">
    <source>
        <dbReference type="ARBA" id="ARBA00022723"/>
    </source>
</evidence>
<evidence type="ECO:0000256" key="12">
    <source>
        <dbReference type="ARBA" id="ARBA00023136"/>
    </source>
</evidence>